<gene>
    <name evidence="1" type="ORF">BJ875DRAFT_471211</name>
</gene>
<organism evidence="1 2">
    <name type="scientific">Amylocarpus encephaloides</name>
    <dbReference type="NCBI Taxonomy" id="45428"/>
    <lineage>
        <taxon>Eukaryota</taxon>
        <taxon>Fungi</taxon>
        <taxon>Dikarya</taxon>
        <taxon>Ascomycota</taxon>
        <taxon>Pezizomycotina</taxon>
        <taxon>Leotiomycetes</taxon>
        <taxon>Helotiales</taxon>
        <taxon>Helotiales incertae sedis</taxon>
        <taxon>Amylocarpus</taxon>
    </lineage>
</organism>
<comment type="caution">
    <text evidence="1">The sequence shown here is derived from an EMBL/GenBank/DDBJ whole genome shotgun (WGS) entry which is preliminary data.</text>
</comment>
<dbReference type="OrthoDB" id="4829316at2759"/>
<dbReference type="AlphaFoldDB" id="A0A9P7YBV3"/>
<reference evidence="1" key="1">
    <citation type="journal article" date="2021" name="IMA Fungus">
        <title>Genomic characterization of three marine fungi, including Emericellopsis atlantica sp. nov. with signatures of a generalist lifestyle and marine biomass degradation.</title>
        <authorList>
            <person name="Hagestad O.C."/>
            <person name="Hou L."/>
            <person name="Andersen J.H."/>
            <person name="Hansen E.H."/>
            <person name="Altermark B."/>
            <person name="Li C."/>
            <person name="Kuhnert E."/>
            <person name="Cox R.J."/>
            <person name="Crous P.W."/>
            <person name="Spatafora J.W."/>
            <person name="Lail K."/>
            <person name="Amirebrahimi M."/>
            <person name="Lipzen A."/>
            <person name="Pangilinan J."/>
            <person name="Andreopoulos W."/>
            <person name="Hayes R.D."/>
            <person name="Ng V."/>
            <person name="Grigoriev I.V."/>
            <person name="Jackson S.A."/>
            <person name="Sutton T.D.S."/>
            <person name="Dobson A.D.W."/>
            <person name="Rama T."/>
        </authorList>
    </citation>
    <scope>NUCLEOTIDE SEQUENCE</scope>
    <source>
        <strain evidence="1">TRa018bII</strain>
    </source>
</reference>
<evidence type="ECO:0000313" key="2">
    <source>
        <dbReference type="Proteomes" id="UP000824998"/>
    </source>
</evidence>
<dbReference type="Proteomes" id="UP000824998">
    <property type="component" value="Unassembled WGS sequence"/>
</dbReference>
<protein>
    <submittedName>
        <fullName evidence="1">Uncharacterized protein</fullName>
    </submittedName>
</protein>
<proteinExistence type="predicted"/>
<accession>A0A9P7YBV3</accession>
<name>A0A9P7YBV3_9HELO</name>
<sequence>MLSQSLTRAAPTMRTIIQRRQFSIVQQARAAIKNFEPLPFQGLPTTTTSQAADWKPQFVKLGRTASW</sequence>
<dbReference type="EMBL" id="MU251643">
    <property type="protein sequence ID" value="KAG9230814.1"/>
    <property type="molecule type" value="Genomic_DNA"/>
</dbReference>
<evidence type="ECO:0000313" key="1">
    <source>
        <dbReference type="EMBL" id="KAG9230814.1"/>
    </source>
</evidence>
<keyword evidence="2" id="KW-1185">Reference proteome</keyword>